<accession>A0A6A0APU8</accession>
<evidence type="ECO:0000256" key="1">
    <source>
        <dbReference type="SAM" id="MobiDB-lite"/>
    </source>
</evidence>
<dbReference type="AlphaFoldDB" id="A0A6A0APU8"/>
<reference evidence="2 3" key="1">
    <citation type="submission" date="2020-02" db="EMBL/GenBank/DDBJ databases">
        <title>Whole Genome Shotgun Sequence of Streptomyces sp. strain CWH03.</title>
        <authorList>
            <person name="Dohra H."/>
            <person name="Kodani S."/>
            <person name="Yamamura H."/>
        </authorList>
    </citation>
    <scope>NUCLEOTIDE SEQUENCE [LARGE SCALE GENOMIC DNA]</scope>
    <source>
        <strain evidence="2 3">CWH03</strain>
    </source>
</reference>
<gene>
    <name evidence="2" type="ORF">SCWH03_12430</name>
</gene>
<organism evidence="2 3">
    <name type="scientific">Streptomyces pacificus</name>
    <dbReference type="NCBI Taxonomy" id="2705029"/>
    <lineage>
        <taxon>Bacteria</taxon>
        <taxon>Bacillati</taxon>
        <taxon>Actinomycetota</taxon>
        <taxon>Actinomycetes</taxon>
        <taxon>Kitasatosporales</taxon>
        <taxon>Streptomycetaceae</taxon>
        <taxon>Streptomyces</taxon>
    </lineage>
</organism>
<sequence>MAESTPRIPDTGSLAVDTKRKRVGVVMGKTGPYVQLRPEGGGKEWDASPADLRPATAGEALSPRVRAANERSTGARL</sequence>
<dbReference type="Proteomes" id="UP000484988">
    <property type="component" value="Unassembled WGS sequence"/>
</dbReference>
<protein>
    <submittedName>
        <fullName evidence="2">Uncharacterized protein</fullName>
    </submittedName>
</protein>
<evidence type="ECO:0000313" key="3">
    <source>
        <dbReference type="Proteomes" id="UP000484988"/>
    </source>
</evidence>
<name>A0A6A0APU8_9ACTN</name>
<feature type="region of interest" description="Disordered" evidence="1">
    <location>
        <begin position="32"/>
        <end position="77"/>
    </location>
</feature>
<comment type="caution">
    <text evidence="2">The sequence shown here is derived from an EMBL/GenBank/DDBJ whole genome shotgun (WGS) entry which is preliminary data.</text>
</comment>
<proteinExistence type="predicted"/>
<keyword evidence="3" id="KW-1185">Reference proteome</keyword>
<evidence type="ECO:0000313" key="2">
    <source>
        <dbReference type="EMBL" id="GFH35029.1"/>
    </source>
</evidence>
<dbReference type="EMBL" id="BLLG01000003">
    <property type="protein sequence ID" value="GFH35029.1"/>
    <property type="molecule type" value="Genomic_DNA"/>
</dbReference>
<dbReference type="RefSeq" id="WP_173262938.1">
    <property type="nucleotide sequence ID" value="NZ_BLLG01000003.1"/>
</dbReference>